<dbReference type="EMBL" id="CP063450">
    <property type="protein sequence ID" value="QOW00484.1"/>
    <property type="molecule type" value="Genomic_DNA"/>
</dbReference>
<dbReference type="InterPro" id="IPR006119">
    <property type="entry name" value="Resolv_N"/>
</dbReference>
<name>A0A7M2XT98_9NOCA</name>
<dbReference type="Pfam" id="PF07508">
    <property type="entry name" value="Recombinase"/>
    <property type="match status" value="1"/>
</dbReference>
<organism evidence="3 4">
    <name type="scientific">Rhodococcus pyridinivorans</name>
    <dbReference type="NCBI Taxonomy" id="103816"/>
    <lineage>
        <taxon>Bacteria</taxon>
        <taxon>Bacillati</taxon>
        <taxon>Actinomycetota</taxon>
        <taxon>Actinomycetes</taxon>
        <taxon>Mycobacteriales</taxon>
        <taxon>Nocardiaceae</taxon>
        <taxon>Rhodococcus</taxon>
    </lineage>
</organism>
<evidence type="ECO:0000313" key="4">
    <source>
        <dbReference type="Proteomes" id="UP000593818"/>
    </source>
</evidence>
<dbReference type="InterPro" id="IPR036162">
    <property type="entry name" value="Resolvase-like_N_sf"/>
</dbReference>
<feature type="domain" description="Recombinase" evidence="2">
    <location>
        <begin position="158"/>
        <end position="274"/>
    </location>
</feature>
<sequence>MRIAVYLRQSQDRAGDEYGVDRQRADCRRLVETRWPSATVVEYVDNDVSATARKPRPAYGRLLAAVEAGRVDVIVSRHLDRLLRRLAELEHLLAVAEPHGTVIVTASDSIDTSTDGGRLTARILASVAQGEVERKSARQRSAVAQAAAQGRWVGGRRAFGYEPDGMTLRPDEAAAVAEAYRALLAGESLGAIARTWNAAGLTPTQSAEWDRSGVRDVLLNARYAGLRRHRPEGSHHEYRRDPAAFVVGRAQWPAVVDEETWRAAVALLTDPSRRTGVPGARALLTGVARCGACGAHVHSGGRRRMNPAYRCSAAHHLSRKSEPVDAYVQELAVRRLQMPDVLAALAEGEGVDTTPLRLEADTLRRRLDDLAADYAEGVLTRTQLHAGTAKLRGRLAEIDAELAEAGRGDVLEGFTSAEAVPALWDELSTDRRRAVIDLLMEVTLHPLGRGVRSFRPESVGIVWRAG</sequence>
<gene>
    <name evidence="3" type="ORF">INP59_09270</name>
</gene>
<dbReference type="InterPro" id="IPR038109">
    <property type="entry name" value="DNA_bind_recomb_sf"/>
</dbReference>
<protein>
    <submittedName>
        <fullName evidence="3">Recombinase family protein</fullName>
    </submittedName>
</protein>
<dbReference type="GO" id="GO:0003677">
    <property type="term" value="F:DNA binding"/>
    <property type="evidence" value="ECO:0007669"/>
    <property type="project" value="InterPro"/>
</dbReference>
<evidence type="ECO:0000313" key="3">
    <source>
        <dbReference type="EMBL" id="QOW00484.1"/>
    </source>
</evidence>
<dbReference type="AlphaFoldDB" id="A0A7M2XT98"/>
<dbReference type="Gene3D" id="3.90.1750.20">
    <property type="entry name" value="Putative Large Serine Recombinase, Chain B, Domain 2"/>
    <property type="match status" value="1"/>
</dbReference>
<dbReference type="PANTHER" id="PTHR30461">
    <property type="entry name" value="DNA-INVERTASE FROM LAMBDOID PROPHAGE"/>
    <property type="match status" value="1"/>
</dbReference>
<dbReference type="SUPFAM" id="SSF53041">
    <property type="entry name" value="Resolvase-like"/>
    <property type="match status" value="1"/>
</dbReference>
<dbReference type="RefSeq" id="WP_138842659.1">
    <property type="nucleotide sequence ID" value="NZ_CP040719.1"/>
</dbReference>
<dbReference type="PANTHER" id="PTHR30461:SF23">
    <property type="entry name" value="DNA RECOMBINASE-RELATED"/>
    <property type="match status" value="1"/>
</dbReference>
<dbReference type="SMART" id="SM00857">
    <property type="entry name" value="Resolvase"/>
    <property type="match status" value="1"/>
</dbReference>
<dbReference type="GO" id="GO:0000150">
    <property type="term" value="F:DNA strand exchange activity"/>
    <property type="evidence" value="ECO:0007669"/>
    <property type="project" value="InterPro"/>
</dbReference>
<dbReference type="CDD" id="cd00338">
    <property type="entry name" value="Ser_Recombinase"/>
    <property type="match status" value="1"/>
</dbReference>
<feature type="domain" description="Resolvase/invertase-type recombinase catalytic" evidence="1">
    <location>
        <begin position="2"/>
        <end position="150"/>
    </location>
</feature>
<accession>A0A7M2XT98</accession>
<dbReference type="Gene3D" id="3.40.50.1390">
    <property type="entry name" value="Resolvase, N-terminal catalytic domain"/>
    <property type="match status" value="1"/>
</dbReference>
<dbReference type="InterPro" id="IPR050639">
    <property type="entry name" value="SSR_resolvase"/>
</dbReference>
<dbReference type="Proteomes" id="UP000593818">
    <property type="component" value="Chromosome"/>
</dbReference>
<dbReference type="Pfam" id="PF00239">
    <property type="entry name" value="Resolvase"/>
    <property type="match status" value="1"/>
</dbReference>
<dbReference type="PROSITE" id="PS51737">
    <property type="entry name" value="RECOMBINASE_DNA_BIND"/>
    <property type="match status" value="1"/>
</dbReference>
<evidence type="ECO:0000259" key="1">
    <source>
        <dbReference type="PROSITE" id="PS51736"/>
    </source>
</evidence>
<dbReference type="InterPro" id="IPR011109">
    <property type="entry name" value="DNA_bind_recombinase_dom"/>
</dbReference>
<reference evidence="3 4" key="1">
    <citation type="submission" date="2020-10" db="EMBL/GenBank/DDBJ databases">
        <title>Whole genome sequence of oil-degrading bacteria Rhodococcus pyridinivorans strain 5Ap.</title>
        <authorList>
            <person name="Akhremchuk A.E."/>
            <person name="Valentovich L.N."/>
            <person name="Charniauskaya M.I."/>
            <person name="Bukliarevich H.A."/>
            <person name="Titok M.A."/>
        </authorList>
    </citation>
    <scope>NUCLEOTIDE SEQUENCE [LARGE SCALE GENOMIC DNA]</scope>
    <source>
        <strain evidence="3 4">5Ap</strain>
    </source>
</reference>
<keyword evidence="4" id="KW-1185">Reference proteome</keyword>
<proteinExistence type="predicted"/>
<evidence type="ECO:0000259" key="2">
    <source>
        <dbReference type="PROSITE" id="PS51737"/>
    </source>
</evidence>
<dbReference type="PROSITE" id="PS51736">
    <property type="entry name" value="RECOMBINASES_3"/>
    <property type="match status" value="1"/>
</dbReference>